<reference evidence="3" key="1">
    <citation type="submission" date="2021-02" db="EMBL/GenBank/DDBJ databases">
        <authorList>
            <person name="Nowell W R."/>
        </authorList>
    </citation>
    <scope>NUCLEOTIDE SEQUENCE</scope>
</reference>
<feature type="signal peptide" evidence="2">
    <location>
        <begin position="1"/>
        <end position="20"/>
    </location>
</feature>
<name>A0A814BR71_9BILA</name>
<evidence type="ECO:0000256" key="1">
    <source>
        <dbReference type="SAM" id="MobiDB-lite"/>
    </source>
</evidence>
<dbReference type="Proteomes" id="UP000663832">
    <property type="component" value="Unassembled WGS sequence"/>
</dbReference>
<evidence type="ECO:0000313" key="3">
    <source>
        <dbReference type="EMBL" id="CAF0931301.1"/>
    </source>
</evidence>
<feature type="compositionally biased region" description="Low complexity" evidence="1">
    <location>
        <begin position="154"/>
        <end position="163"/>
    </location>
</feature>
<feature type="chain" id="PRO_5032994273" evidence="2">
    <location>
        <begin position="21"/>
        <end position="195"/>
    </location>
</feature>
<dbReference type="AlphaFoldDB" id="A0A814BR71"/>
<evidence type="ECO:0000313" key="4">
    <source>
        <dbReference type="Proteomes" id="UP000663832"/>
    </source>
</evidence>
<gene>
    <name evidence="3" type="ORF">QVE165_LOCUS11115</name>
</gene>
<accession>A0A814BR71</accession>
<protein>
    <submittedName>
        <fullName evidence="3">Uncharacterized protein</fullName>
    </submittedName>
</protein>
<dbReference type="EMBL" id="CAJNOM010000053">
    <property type="protein sequence ID" value="CAF0931301.1"/>
    <property type="molecule type" value="Genomic_DNA"/>
</dbReference>
<sequence length="195" mass="20036">MLLILVFGLMSTMIIPSCEGNKWIGTFKNPGSCDLTKCCCPSGDLNIVNDAGNVKGSFPVDGTDCKTSGNRTITVTDLNANSTIDASVGTFLFDGTLNKLDVTLDQKTPDATCKVTMARLVTGTTVIINPAGTTPVNNNSAGGGATNVGGGGATTNAGNADTTTKPKPSKASLNHDTNLIKILSIMMAIVTIIHV</sequence>
<keyword evidence="4" id="KW-1185">Reference proteome</keyword>
<comment type="caution">
    <text evidence="3">The sequence shown here is derived from an EMBL/GenBank/DDBJ whole genome shotgun (WGS) entry which is preliminary data.</text>
</comment>
<feature type="region of interest" description="Disordered" evidence="1">
    <location>
        <begin position="137"/>
        <end position="172"/>
    </location>
</feature>
<evidence type="ECO:0000256" key="2">
    <source>
        <dbReference type="SAM" id="SignalP"/>
    </source>
</evidence>
<keyword evidence="2" id="KW-0732">Signal</keyword>
<proteinExistence type="predicted"/>
<organism evidence="3 4">
    <name type="scientific">Adineta steineri</name>
    <dbReference type="NCBI Taxonomy" id="433720"/>
    <lineage>
        <taxon>Eukaryota</taxon>
        <taxon>Metazoa</taxon>
        <taxon>Spiralia</taxon>
        <taxon>Gnathifera</taxon>
        <taxon>Rotifera</taxon>
        <taxon>Eurotatoria</taxon>
        <taxon>Bdelloidea</taxon>
        <taxon>Adinetida</taxon>
        <taxon>Adinetidae</taxon>
        <taxon>Adineta</taxon>
    </lineage>
</organism>
<feature type="compositionally biased region" description="Gly residues" evidence="1">
    <location>
        <begin position="141"/>
        <end position="153"/>
    </location>
</feature>